<accession>A0ABP8FAY2</accession>
<sequence length="117" mass="12529">MRAGSIELSAQLLVSIGQDNVMVVAEENFVLINFKDHAALERVADSFKSSASKGASGGLNALFEKAREINQIILELGLQVDVRVDNKTYVEFGAGPTPRYAVGNALFGKLGSLFKGK</sequence>
<protein>
    <recommendedName>
        <fullName evidence="3">Roadblock/LAMTOR2 domain-containing protein</fullName>
    </recommendedName>
</protein>
<dbReference type="Proteomes" id="UP001501844">
    <property type="component" value="Unassembled WGS sequence"/>
</dbReference>
<name>A0ABP8FAY2_9BACT</name>
<evidence type="ECO:0000313" key="2">
    <source>
        <dbReference type="Proteomes" id="UP001501844"/>
    </source>
</evidence>
<evidence type="ECO:0008006" key="3">
    <source>
        <dbReference type="Google" id="ProtNLM"/>
    </source>
</evidence>
<comment type="caution">
    <text evidence="1">The sequence shown here is derived from an EMBL/GenBank/DDBJ whole genome shotgun (WGS) entry which is preliminary data.</text>
</comment>
<dbReference type="EMBL" id="BAABGX010000001">
    <property type="protein sequence ID" value="GAA4298869.1"/>
    <property type="molecule type" value="Genomic_DNA"/>
</dbReference>
<organism evidence="1 2">
    <name type="scientific">Nibribacter koreensis</name>
    <dbReference type="NCBI Taxonomy" id="1084519"/>
    <lineage>
        <taxon>Bacteria</taxon>
        <taxon>Pseudomonadati</taxon>
        <taxon>Bacteroidota</taxon>
        <taxon>Cytophagia</taxon>
        <taxon>Cytophagales</taxon>
        <taxon>Hymenobacteraceae</taxon>
        <taxon>Nibribacter</taxon>
    </lineage>
</organism>
<reference evidence="2" key="1">
    <citation type="journal article" date="2019" name="Int. J. Syst. Evol. Microbiol.">
        <title>The Global Catalogue of Microorganisms (GCM) 10K type strain sequencing project: providing services to taxonomists for standard genome sequencing and annotation.</title>
        <authorList>
            <consortium name="The Broad Institute Genomics Platform"/>
            <consortium name="The Broad Institute Genome Sequencing Center for Infectious Disease"/>
            <person name="Wu L."/>
            <person name="Ma J."/>
        </authorList>
    </citation>
    <scope>NUCLEOTIDE SEQUENCE [LARGE SCALE GENOMIC DNA]</scope>
    <source>
        <strain evidence="2">JCM 17917</strain>
    </source>
</reference>
<dbReference type="RefSeq" id="WP_345162488.1">
    <property type="nucleotide sequence ID" value="NZ_BAABGX010000001.1"/>
</dbReference>
<gene>
    <name evidence="1" type="ORF">GCM10023183_07520</name>
</gene>
<keyword evidence="2" id="KW-1185">Reference proteome</keyword>
<evidence type="ECO:0000313" key="1">
    <source>
        <dbReference type="EMBL" id="GAA4298869.1"/>
    </source>
</evidence>
<proteinExistence type="predicted"/>